<protein>
    <recommendedName>
        <fullName evidence="4">Secreted protein</fullName>
    </recommendedName>
</protein>
<organism evidence="2 3">
    <name type="scientific">Piscirickettsia litoralis</name>
    <dbReference type="NCBI Taxonomy" id="1891921"/>
    <lineage>
        <taxon>Bacteria</taxon>
        <taxon>Pseudomonadati</taxon>
        <taxon>Pseudomonadota</taxon>
        <taxon>Gammaproteobacteria</taxon>
        <taxon>Thiotrichales</taxon>
        <taxon>Piscirickettsiaceae</taxon>
        <taxon>Piscirickettsia</taxon>
    </lineage>
</organism>
<proteinExistence type="predicted"/>
<keyword evidence="1" id="KW-0732">Signal</keyword>
<name>A0ABX2ZY12_9GAMM</name>
<keyword evidence="3" id="KW-1185">Reference proteome</keyword>
<dbReference type="RefSeq" id="WP_069313951.1">
    <property type="nucleotide sequence ID" value="NZ_MDTU01000002.1"/>
</dbReference>
<gene>
    <name evidence="2" type="ORF">BGC07_15340</name>
</gene>
<evidence type="ECO:0000313" key="2">
    <source>
        <dbReference type="EMBL" id="ODN41486.1"/>
    </source>
</evidence>
<reference evidence="2 3" key="1">
    <citation type="submission" date="2016-08" db="EMBL/GenBank/DDBJ databases">
        <title>Draft genome sequence of Candidatus Piscirickettsia litoralis, from seawater.</title>
        <authorList>
            <person name="Wan X."/>
            <person name="Lee A.J."/>
            <person name="Hou S."/>
            <person name="Donachie S.P."/>
        </authorList>
    </citation>
    <scope>NUCLEOTIDE SEQUENCE [LARGE SCALE GENOMIC DNA]</scope>
    <source>
        <strain evidence="2 3">Y2</strain>
    </source>
</reference>
<dbReference type="EMBL" id="MDTU01000002">
    <property type="protein sequence ID" value="ODN41486.1"/>
    <property type="molecule type" value="Genomic_DNA"/>
</dbReference>
<dbReference type="Proteomes" id="UP000094329">
    <property type="component" value="Unassembled WGS sequence"/>
</dbReference>
<feature type="chain" id="PRO_5046285721" description="Secreted protein" evidence="1">
    <location>
        <begin position="22"/>
        <end position="196"/>
    </location>
</feature>
<evidence type="ECO:0000256" key="1">
    <source>
        <dbReference type="SAM" id="SignalP"/>
    </source>
</evidence>
<evidence type="ECO:0008006" key="4">
    <source>
        <dbReference type="Google" id="ProtNLM"/>
    </source>
</evidence>
<sequence>MKYKSVLAITILGLISGSVLANQNTSSFSEIDFASATKYGTSPKEIQFKNSYTLTVHDVVDFTYCTGTLTILKQNPWSNPNGGGMGIAAEGADAIVTFTSDSPPNSACALTMNGSGEAHIISIANSDDDKNLTLYMNYNKGHTGHSWSFDTYSNKQDTSHIIFAEDKNTYVLKDANKDSGNPEKLCSDNLGFCSEN</sequence>
<evidence type="ECO:0000313" key="3">
    <source>
        <dbReference type="Proteomes" id="UP000094329"/>
    </source>
</evidence>
<accession>A0ABX2ZY12</accession>
<feature type="signal peptide" evidence="1">
    <location>
        <begin position="1"/>
        <end position="21"/>
    </location>
</feature>
<comment type="caution">
    <text evidence="2">The sequence shown here is derived from an EMBL/GenBank/DDBJ whole genome shotgun (WGS) entry which is preliminary data.</text>
</comment>